<gene>
    <name evidence="2" type="ORF">Fmac_010076</name>
</gene>
<accession>A0ABD1N2N2</accession>
<sequence>MRVKGVAESDQESFLHPTAPALLFSKPLSPPPTNPWPSFACAFHLLPGGTPQQQPPNHRFPHAIPTTHRQNQNRRFLQRPPLPPGKNQVFPLQPRHKPNQKPTRKVSLLWVWLHPPIQRLQDSRNLHAEETCPC</sequence>
<evidence type="ECO:0000313" key="3">
    <source>
        <dbReference type="Proteomes" id="UP001603857"/>
    </source>
</evidence>
<reference evidence="2 3" key="1">
    <citation type="submission" date="2024-08" db="EMBL/GenBank/DDBJ databases">
        <title>Insights into the chromosomal genome structure of Flemingia macrophylla.</title>
        <authorList>
            <person name="Ding Y."/>
            <person name="Zhao Y."/>
            <person name="Bi W."/>
            <person name="Wu M."/>
            <person name="Zhao G."/>
            <person name="Gong Y."/>
            <person name="Li W."/>
            <person name="Zhang P."/>
        </authorList>
    </citation>
    <scope>NUCLEOTIDE SEQUENCE [LARGE SCALE GENOMIC DNA]</scope>
    <source>
        <strain evidence="2">DYQJB</strain>
        <tissue evidence="2">Leaf</tissue>
    </source>
</reference>
<feature type="region of interest" description="Disordered" evidence="1">
    <location>
        <begin position="47"/>
        <end position="102"/>
    </location>
</feature>
<evidence type="ECO:0000256" key="1">
    <source>
        <dbReference type="SAM" id="MobiDB-lite"/>
    </source>
</evidence>
<keyword evidence="3" id="KW-1185">Reference proteome</keyword>
<protein>
    <submittedName>
        <fullName evidence="2">Uncharacterized protein</fullName>
    </submittedName>
</protein>
<evidence type="ECO:0000313" key="2">
    <source>
        <dbReference type="EMBL" id="KAL2342136.1"/>
    </source>
</evidence>
<comment type="caution">
    <text evidence="2">The sequence shown here is derived from an EMBL/GenBank/DDBJ whole genome shotgun (WGS) entry which is preliminary data.</text>
</comment>
<dbReference type="EMBL" id="JBGMDY010000003">
    <property type="protein sequence ID" value="KAL2342136.1"/>
    <property type="molecule type" value="Genomic_DNA"/>
</dbReference>
<organism evidence="2 3">
    <name type="scientific">Flemingia macrophylla</name>
    <dbReference type="NCBI Taxonomy" id="520843"/>
    <lineage>
        <taxon>Eukaryota</taxon>
        <taxon>Viridiplantae</taxon>
        <taxon>Streptophyta</taxon>
        <taxon>Embryophyta</taxon>
        <taxon>Tracheophyta</taxon>
        <taxon>Spermatophyta</taxon>
        <taxon>Magnoliopsida</taxon>
        <taxon>eudicotyledons</taxon>
        <taxon>Gunneridae</taxon>
        <taxon>Pentapetalae</taxon>
        <taxon>rosids</taxon>
        <taxon>fabids</taxon>
        <taxon>Fabales</taxon>
        <taxon>Fabaceae</taxon>
        <taxon>Papilionoideae</taxon>
        <taxon>50 kb inversion clade</taxon>
        <taxon>NPAAA clade</taxon>
        <taxon>indigoferoid/millettioid clade</taxon>
        <taxon>Phaseoleae</taxon>
        <taxon>Flemingia</taxon>
    </lineage>
</organism>
<dbReference type="Proteomes" id="UP001603857">
    <property type="component" value="Unassembled WGS sequence"/>
</dbReference>
<name>A0ABD1N2N2_9FABA</name>
<dbReference type="AlphaFoldDB" id="A0ABD1N2N2"/>
<proteinExistence type="predicted"/>